<dbReference type="InterPro" id="IPR017937">
    <property type="entry name" value="Thioredoxin_CS"/>
</dbReference>
<evidence type="ECO:0000256" key="4">
    <source>
        <dbReference type="ARBA" id="ARBA00023157"/>
    </source>
</evidence>
<evidence type="ECO:0000313" key="8">
    <source>
        <dbReference type="EMBL" id="MBB5514355.1"/>
    </source>
</evidence>
<protein>
    <recommendedName>
        <fullName evidence="6">Thioredoxin</fullName>
    </recommendedName>
</protein>
<dbReference type="Pfam" id="PF00085">
    <property type="entry name" value="Thioredoxin"/>
    <property type="match status" value="1"/>
</dbReference>
<evidence type="ECO:0000313" key="9">
    <source>
        <dbReference type="Proteomes" id="UP000553766"/>
    </source>
</evidence>
<dbReference type="GO" id="GO:0005829">
    <property type="term" value="C:cytosol"/>
    <property type="evidence" value="ECO:0007669"/>
    <property type="project" value="TreeGrafter"/>
</dbReference>
<dbReference type="PRINTS" id="PR00421">
    <property type="entry name" value="THIOREDOXIN"/>
</dbReference>
<comment type="caution">
    <text evidence="8">The sequence shown here is derived from an EMBL/GenBank/DDBJ whole genome shotgun (WGS) entry which is preliminary data.</text>
</comment>
<dbReference type="Gene3D" id="3.40.30.10">
    <property type="entry name" value="Glutaredoxin"/>
    <property type="match status" value="1"/>
</dbReference>
<dbReference type="SUPFAM" id="SSF52833">
    <property type="entry name" value="Thioredoxin-like"/>
    <property type="match status" value="1"/>
</dbReference>
<dbReference type="GO" id="GO:0045454">
    <property type="term" value="P:cell redox homeostasis"/>
    <property type="evidence" value="ECO:0007669"/>
    <property type="project" value="TreeGrafter"/>
</dbReference>
<evidence type="ECO:0000256" key="3">
    <source>
        <dbReference type="ARBA" id="ARBA00022982"/>
    </source>
</evidence>
<evidence type="ECO:0000256" key="1">
    <source>
        <dbReference type="ARBA" id="ARBA00008987"/>
    </source>
</evidence>
<dbReference type="PROSITE" id="PS51352">
    <property type="entry name" value="THIOREDOXIN_2"/>
    <property type="match status" value="1"/>
</dbReference>
<dbReference type="InterPro" id="IPR013766">
    <property type="entry name" value="Thioredoxin_domain"/>
</dbReference>
<dbReference type="Pfam" id="PF14559">
    <property type="entry name" value="TPR_19"/>
    <property type="match status" value="1"/>
</dbReference>
<proteinExistence type="inferred from homology"/>
<keyword evidence="9" id="KW-1185">Reference proteome</keyword>
<keyword evidence="3" id="KW-0249">Electron transport</keyword>
<sequence>MIELGQGTAPADLIKDGSEATFMADVIEASNEVPVIVDFWAPWCGPCKTLTPVIEGEVKNARGAVKLVKINVDENQRIAAQAQVQSIPTVIAVVGGQVVDSFQGALPASQVKQFIDRVVKAGGGAQGGGIEEAIAMANEMLDQGAVADAAQTFAAILGEVPDNLDAQAGLARVYLAMGETDKAQAIIDAVPEHNASHPEIAAVRAQIALSANAGAAGELAELSDRVTSDPTDKQARLDYANALIGAGQNDEAIDMLLELFRQDREWQDSAAKETLFKLFDALGPKDPLVASGRRRLSSMIFA</sequence>
<dbReference type="FunFam" id="3.40.30.10:FF:000001">
    <property type="entry name" value="Thioredoxin"/>
    <property type="match status" value="1"/>
</dbReference>
<dbReference type="CDD" id="cd02947">
    <property type="entry name" value="TRX_family"/>
    <property type="match status" value="1"/>
</dbReference>
<dbReference type="NCBIfam" id="TIGR01068">
    <property type="entry name" value="thioredoxin"/>
    <property type="match status" value="1"/>
</dbReference>
<dbReference type="Pfam" id="PF14561">
    <property type="entry name" value="TPR_20"/>
    <property type="match status" value="1"/>
</dbReference>
<dbReference type="InterPro" id="IPR005746">
    <property type="entry name" value="Thioredoxin"/>
</dbReference>
<evidence type="ECO:0000256" key="6">
    <source>
        <dbReference type="NCBIfam" id="TIGR01068"/>
    </source>
</evidence>
<gene>
    <name evidence="8" type="ORF">FHS89_000353</name>
</gene>
<name>A0A840WXE8_9RHOB</name>
<comment type="similarity">
    <text evidence="1">Belongs to the thioredoxin family.</text>
</comment>
<dbReference type="SUPFAM" id="SSF48452">
    <property type="entry name" value="TPR-like"/>
    <property type="match status" value="1"/>
</dbReference>
<feature type="domain" description="Thioredoxin" evidence="7">
    <location>
        <begin position="2"/>
        <end position="120"/>
    </location>
</feature>
<dbReference type="EMBL" id="JACIJS010000001">
    <property type="protein sequence ID" value="MBB5514355.1"/>
    <property type="molecule type" value="Genomic_DNA"/>
</dbReference>
<dbReference type="InterPro" id="IPR036249">
    <property type="entry name" value="Thioredoxin-like_sf"/>
</dbReference>
<dbReference type="PANTHER" id="PTHR45663:SF11">
    <property type="entry name" value="GEO12009P1"/>
    <property type="match status" value="1"/>
</dbReference>
<dbReference type="AlphaFoldDB" id="A0A840WXE8"/>
<accession>A0A840WXE8</accession>
<dbReference type="Gene3D" id="1.25.40.10">
    <property type="entry name" value="Tetratricopeptide repeat domain"/>
    <property type="match status" value="2"/>
</dbReference>
<reference evidence="8 9" key="1">
    <citation type="submission" date="2020-08" db="EMBL/GenBank/DDBJ databases">
        <title>Genomic Encyclopedia of Type Strains, Phase IV (KMG-IV): sequencing the most valuable type-strain genomes for metagenomic binning, comparative biology and taxonomic classification.</title>
        <authorList>
            <person name="Goeker M."/>
        </authorList>
    </citation>
    <scope>NUCLEOTIDE SEQUENCE [LARGE SCALE GENOMIC DNA]</scope>
    <source>
        <strain evidence="8 9">DSM 103377</strain>
    </source>
</reference>
<dbReference type="PROSITE" id="PS00194">
    <property type="entry name" value="THIOREDOXIN_1"/>
    <property type="match status" value="1"/>
</dbReference>
<evidence type="ECO:0000259" key="7">
    <source>
        <dbReference type="PROSITE" id="PS51352"/>
    </source>
</evidence>
<dbReference type="GO" id="GO:0015035">
    <property type="term" value="F:protein-disulfide reductase activity"/>
    <property type="evidence" value="ECO:0007669"/>
    <property type="project" value="UniProtKB-UniRule"/>
</dbReference>
<dbReference type="PANTHER" id="PTHR45663">
    <property type="entry name" value="GEO12009P1"/>
    <property type="match status" value="1"/>
</dbReference>
<organism evidence="8 9">
    <name type="scientific">Rubricella aquisinus</name>
    <dbReference type="NCBI Taxonomy" id="2028108"/>
    <lineage>
        <taxon>Bacteria</taxon>
        <taxon>Pseudomonadati</taxon>
        <taxon>Pseudomonadota</taxon>
        <taxon>Alphaproteobacteria</taxon>
        <taxon>Rhodobacterales</taxon>
        <taxon>Paracoccaceae</taxon>
        <taxon>Rubricella</taxon>
    </lineage>
</organism>
<dbReference type="RefSeq" id="WP_184007840.1">
    <property type="nucleotide sequence ID" value="NZ_JACIJS010000001.1"/>
</dbReference>
<keyword evidence="4" id="KW-1015">Disulfide bond</keyword>
<evidence type="ECO:0000256" key="2">
    <source>
        <dbReference type="ARBA" id="ARBA00022448"/>
    </source>
</evidence>
<keyword evidence="2" id="KW-0813">Transport</keyword>
<dbReference type="GO" id="GO:0006950">
    <property type="term" value="P:response to stress"/>
    <property type="evidence" value="ECO:0007669"/>
    <property type="project" value="UniProtKB-ARBA"/>
</dbReference>
<dbReference type="InterPro" id="IPR011990">
    <property type="entry name" value="TPR-like_helical_dom_sf"/>
</dbReference>
<evidence type="ECO:0000256" key="5">
    <source>
        <dbReference type="ARBA" id="ARBA00023284"/>
    </source>
</evidence>
<keyword evidence="5" id="KW-0676">Redox-active center</keyword>
<dbReference type="Proteomes" id="UP000553766">
    <property type="component" value="Unassembled WGS sequence"/>
</dbReference>